<dbReference type="InterPro" id="IPR036259">
    <property type="entry name" value="MFS_trans_sf"/>
</dbReference>
<keyword evidence="2" id="KW-0813">Transport</keyword>
<dbReference type="Proteomes" id="UP000235388">
    <property type="component" value="Unassembled WGS sequence"/>
</dbReference>
<dbReference type="InterPro" id="IPR020846">
    <property type="entry name" value="MFS_dom"/>
</dbReference>
<evidence type="ECO:0000256" key="2">
    <source>
        <dbReference type="ARBA" id="ARBA00022448"/>
    </source>
</evidence>
<keyword evidence="3 6" id="KW-0812">Transmembrane</keyword>
<evidence type="ECO:0000259" key="7">
    <source>
        <dbReference type="PROSITE" id="PS50850"/>
    </source>
</evidence>
<dbReference type="GO" id="GO:0016020">
    <property type="term" value="C:membrane"/>
    <property type="evidence" value="ECO:0007669"/>
    <property type="project" value="UniProtKB-SubCell"/>
</dbReference>
<feature type="transmembrane region" description="Helical" evidence="6">
    <location>
        <begin position="179"/>
        <end position="198"/>
    </location>
</feature>
<gene>
    <name evidence="8" type="ORF">PCANC_10843</name>
</gene>
<dbReference type="GO" id="GO:0022857">
    <property type="term" value="F:transmembrane transporter activity"/>
    <property type="evidence" value="ECO:0007669"/>
    <property type="project" value="InterPro"/>
</dbReference>
<dbReference type="EMBL" id="PGCJ01000145">
    <property type="protein sequence ID" value="PLW43656.1"/>
    <property type="molecule type" value="Genomic_DNA"/>
</dbReference>
<comment type="subcellular location">
    <subcellularLocation>
        <location evidence="1">Membrane</location>
        <topology evidence="1">Multi-pass membrane protein</topology>
    </subcellularLocation>
</comment>
<accession>A0A2N5V174</accession>
<dbReference type="FunFam" id="1.20.1250.20:FF:000034">
    <property type="entry name" value="MFS general substrate transporter"/>
    <property type="match status" value="1"/>
</dbReference>
<name>A0A2N5V174_9BASI</name>
<dbReference type="Gene3D" id="1.20.1250.20">
    <property type="entry name" value="MFS general substrate transporter like domains"/>
    <property type="match status" value="2"/>
</dbReference>
<feature type="transmembrane region" description="Helical" evidence="6">
    <location>
        <begin position="272"/>
        <end position="294"/>
    </location>
</feature>
<dbReference type="OrthoDB" id="9971669at2759"/>
<evidence type="ECO:0000256" key="4">
    <source>
        <dbReference type="ARBA" id="ARBA00022989"/>
    </source>
</evidence>
<evidence type="ECO:0000313" key="8">
    <source>
        <dbReference type="EMBL" id="PLW43656.1"/>
    </source>
</evidence>
<keyword evidence="9" id="KW-1185">Reference proteome</keyword>
<evidence type="ECO:0000256" key="5">
    <source>
        <dbReference type="ARBA" id="ARBA00023136"/>
    </source>
</evidence>
<evidence type="ECO:0000313" key="9">
    <source>
        <dbReference type="Proteomes" id="UP000235388"/>
    </source>
</evidence>
<dbReference type="STRING" id="200324.A0A2N5V174"/>
<keyword evidence="4 6" id="KW-1133">Transmembrane helix</keyword>
<feature type="transmembrane region" description="Helical" evidence="6">
    <location>
        <begin position="559"/>
        <end position="581"/>
    </location>
</feature>
<feature type="transmembrane region" description="Helical" evidence="6">
    <location>
        <begin position="442"/>
        <end position="459"/>
    </location>
</feature>
<feature type="transmembrane region" description="Helical" evidence="6">
    <location>
        <begin position="526"/>
        <end position="547"/>
    </location>
</feature>
<feature type="transmembrane region" description="Helical" evidence="6">
    <location>
        <begin position="402"/>
        <end position="422"/>
    </location>
</feature>
<sequence length="622" mass="67945">MANSFSPSAQLVCANASKLTPVLQHLFGFGLDPIISAWTLAHSSSARLSSDCWTKNPVENPPPGSDHCPFPKKRPLVGPEKTRSMTALHICDPEHPDHEAARASLVRKIDYHVLPGLSLLWLACFIDRTNIGNAKVGGMEQSLGLRGNQYNIGLAVFYISYILSELPSNYMLKVAGGKIWLPTLVASWGVITVFSGFMKNYASLIAIRLLLGLFEGGLLPGMVVYLSTMYKRNELQLRVGIFFASASLSGAFGGLLAYGIEMMEGVAGRKGWQWVFFLEGIGTVMVALFAFCYLPGSLETASFLTPEEREFAVARLKFVPKINQPEFSTKTDEHSVCLSRPAAATVDDKTCPTPHDPTRYEQEKPLPLLGHDGKAGYPRQPTPPIEEFEKYEVARAFKEPQVWLTGIGYMSLCVGLYSYSLFLPSIVAGMGYRGTEAQLYSSFPYLPASVLVVVIAFVADKLQMRGPMVVMLLPLTILGYVLALVAKSNSVRYGSVFLMAAGIYPSVPSILCILPNNTAGLTKRSVSTALQLMIANCAGFIATFIYTSDQAPKYKKGHSIALAFTCLAWLMLGLNSLYCSWENKARAAGRRESNVTKYLALVEKGVTSAPIGDRAPDFKMTI</sequence>
<protein>
    <recommendedName>
        <fullName evidence="7">Major facilitator superfamily (MFS) profile domain-containing protein</fullName>
    </recommendedName>
</protein>
<feature type="transmembrane region" description="Helical" evidence="6">
    <location>
        <begin position="204"/>
        <end position="227"/>
    </location>
</feature>
<organism evidence="8 9">
    <name type="scientific">Puccinia coronata f. sp. avenae</name>
    <dbReference type="NCBI Taxonomy" id="200324"/>
    <lineage>
        <taxon>Eukaryota</taxon>
        <taxon>Fungi</taxon>
        <taxon>Dikarya</taxon>
        <taxon>Basidiomycota</taxon>
        <taxon>Pucciniomycotina</taxon>
        <taxon>Pucciniomycetes</taxon>
        <taxon>Pucciniales</taxon>
        <taxon>Pucciniaceae</taxon>
        <taxon>Puccinia</taxon>
    </lineage>
</organism>
<feature type="transmembrane region" description="Helical" evidence="6">
    <location>
        <begin position="492"/>
        <end position="514"/>
    </location>
</feature>
<dbReference type="FunFam" id="1.20.1250.20:FF:000013">
    <property type="entry name" value="MFS general substrate transporter"/>
    <property type="match status" value="1"/>
</dbReference>
<keyword evidence="5 6" id="KW-0472">Membrane</keyword>
<dbReference type="AlphaFoldDB" id="A0A2N5V174"/>
<reference evidence="8 9" key="1">
    <citation type="submission" date="2017-11" db="EMBL/GenBank/DDBJ databases">
        <title>De novo assembly and phasing of dikaryotic genomes from two isolates of Puccinia coronata f. sp. avenae, the causal agent of oat crown rust.</title>
        <authorList>
            <person name="Miller M.E."/>
            <person name="Zhang Y."/>
            <person name="Omidvar V."/>
            <person name="Sperschneider J."/>
            <person name="Schwessinger B."/>
            <person name="Raley C."/>
            <person name="Palmer J.M."/>
            <person name="Garnica D."/>
            <person name="Upadhyaya N."/>
            <person name="Rathjen J."/>
            <person name="Taylor J.M."/>
            <person name="Park R.F."/>
            <person name="Dodds P.N."/>
            <person name="Hirsch C.D."/>
            <person name="Kianian S.F."/>
            <person name="Figueroa M."/>
        </authorList>
    </citation>
    <scope>NUCLEOTIDE SEQUENCE [LARGE SCALE GENOMIC DNA]</scope>
    <source>
        <strain evidence="8">12NC29</strain>
    </source>
</reference>
<feature type="domain" description="Major facilitator superfamily (MFS) profile" evidence="7">
    <location>
        <begin position="113"/>
        <end position="622"/>
    </location>
</feature>
<feature type="transmembrane region" description="Helical" evidence="6">
    <location>
        <begin position="466"/>
        <end position="486"/>
    </location>
</feature>
<dbReference type="PANTHER" id="PTHR43791">
    <property type="entry name" value="PERMEASE-RELATED"/>
    <property type="match status" value="1"/>
</dbReference>
<dbReference type="PANTHER" id="PTHR43791:SF67">
    <property type="entry name" value="TRANSPORTER, PUTATIVE (AFU_ORTHOLOGUE AFUA_3G04010)-RELATED"/>
    <property type="match status" value="1"/>
</dbReference>
<dbReference type="Pfam" id="PF07690">
    <property type="entry name" value="MFS_1"/>
    <property type="match status" value="1"/>
</dbReference>
<dbReference type="PROSITE" id="PS50850">
    <property type="entry name" value="MFS"/>
    <property type="match status" value="1"/>
</dbReference>
<evidence type="ECO:0000256" key="6">
    <source>
        <dbReference type="SAM" id="Phobius"/>
    </source>
</evidence>
<comment type="caution">
    <text evidence="8">The sequence shown here is derived from an EMBL/GenBank/DDBJ whole genome shotgun (WGS) entry which is preliminary data.</text>
</comment>
<feature type="transmembrane region" description="Helical" evidence="6">
    <location>
        <begin position="149"/>
        <end position="167"/>
    </location>
</feature>
<proteinExistence type="predicted"/>
<dbReference type="InterPro" id="IPR011701">
    <property type="entry name" value="MFS"/>
</dbReference>
<dbReference type="SUPFAM" id="SSF103473">
    <property type="entry name" value="MFS general substrate transporter"/>
    <property type="match status" value="1"/>
</dbReference>
<evidence type="ECO:0000256" key="1">
    <source>
        <dbReference type="ARBA" id="ARBA00004141"/>
    </source>
</evidence>
<evidence type="ECO:0000256" key="3">
    <source>
        <dbReference type="ARBA" id="ARBA00022692"/>
    </source>
</evidence>
<feature type="transmembrane region" description="Helical" evidence="6">
    <location>
        <begin position="239"/>
        <end position="260"/>
    </location>
</feature>